<protein>
    <submittedName>
        <fullName evidence="1">DUF2064 domain-containing protein</fullName>
    </submittedName>
</protein>
<dbReference type="Gene3D" id="3.90.550.10">
    <property type="entry name" value="Spore Coat Polysaccharide Biosynthesis Protein SpsA, Chain A"/>
    <property type="match status" value="1"/>
</dbReference>
<dbReference type="SUPFAM" id="SSF53448">
    <property type="entry name" value="Nucleotide-diphospho-sugar transferases"/>
    <property type="match status" value="1"/>
</dbReference>
<dbReference type="PANTHER" id="PTHR36529">
    <property type="entry name" value="SLL1095 PROTEIN"/>
    <property type="match status" value="1"/>
</dbReference>
<gene>
    <name evidence="1" type="ORF">H8R23_09510</name>
</gene>
<dbReference type="InterPro" id="IPR029044">
    <property type="entry name" value="Nucleotide-diphossugar_trans"/>
</dbReference>
<reference evidence="1 2" key="1">
    <citation type="submission" date="2020-08" db="EMBL/GenBank/DDBJ databases">
        <title>Description of novel Flavobacterium F-380 isolate.</title>
        <authorList>
            <person name="Saticioglu I.B."/>
            <person name="Duman M."/>
            <person name="Altun S."/>
        </authorList>
    </citation>
    <scope>NUCLEOTIDE SEQUENCE [LARGE SCALE GENOMIC DNA]</scope>
    <source>
        <strain evidence="1 2">F-380</strain>
    </source>
</reference>
<accession>A0ABR7J8K5</accession>
<dbReference type="Pfam" id="PF09837">
    <property type="entry name" value="DUF2064"/>
    <property type="match status" value="1"/>
</dbReference>
<dbReference type="Proteomes" id="UP000629963">
    <property type="component" value="Unassembled WGS sequence"/>
</dbReference>
<organism evidence="1 2">
    <name type="scientific">Flavobacterium kayseriense</name>
    <dbReference type="NCBI Taxonomy" id="2764714"/>
    <lineage>
        <taxon>Bacteria</taxon>
        <taxon>Pseudomonadati</taxon>
        <taxon>Bacteroidota</taxon>
        <taxon>Flavobacteriia</taxon>
        <taxon>Flavobacteriales</taxon>
        <taxon>Flavobacteriaceae</taxon>
        <taxon>Flavobacterium</taxon>
    </lineage>
</organism>
<comment type="caution">
    <text evidence="1">The sequence shown here is derived from an EMBL/GenBank/DDBJ whole genome shotgun (WGS) entry which is preliminary data.</text>
</comment>
<keyword evidence="2" id="KW-1185">Reference proteome</keyword>
<dbReference type="PANTHER" id="PTHR36529:SF1">
    <property type="entry name" value="GLYCOSYLTRANSFERASE"/>
    <property type="match status" value="1"/>
</dbReference>
<dbReference type="InterPro" id="IPR018641">
    <property type="entry name" value="Trfase_1_rSAM/seldom-assoc"/>
</dbReference>
<sequence length="227" mass="25988">MKDLKTAILIFAHSAEYEATVKPFLHSKDVFESLNKRTLQLVQKTNLPYFIVTEKEQIGNGFGERFTNAIQSVYDLNYDSVIAIGNDTPHLTANHIRTAHKKLASNDLVLGSSVDGGFYLLGIKQEHFNPSLFLKLPWQKQSLTSALYKYFKVNAIKVSFLEKLRDLDSKEDVKKLFTAFRTVYSKLLQFFLLIVGKLKTILFTIDVPSLYLFESNYLNKGSPYFIL</sequence>
<dbReference type="RefSeq" id="WP_187010224.1">
    <property type="nucleotide sequence ID" value="NZ_JACRUI010000003.1"/>
</dbReference>
<name>A0ABR7J8K5_9FLAO</name>
<evidence type="ECO:0000313" key="2">
    <source>
        <dbReference type="Proteomes" id="UP000629963"/>
    </source>
</evidence>
<evidence type="ECO:0000313" key="1">
    <source>
        <dbReference type="EMBL" id="MBC5841644.1"/>
    </source>
</evidence>
<proteinExistence type="predicted"/>
<dbReference type="EMBL" id="JACRUJ010000003">
    <property type="protein sequence ID" value="MBC5841644.1"/>
    <property type="molecule type" value="Genomic_DNA"/>
</dbReference>